<proteinExistence type="predicted"/>
<gene>
    <name evidence="1" type="ORF">GGD41_000459</name>
</gene>
<evidence type="ECO:0000313" key="2">
    <source>
        <dbReference type="Proteomes" id="UP000572540"/>
    </source>
</evidence>
<dbReference type="EMBL" id="JACCAU010000001">
    <property type="protein sequence ID" value="NYH13231.1"/>
    <property type="molecule type" value="Genomic_DNA"/>
</dbReference>
<dbReference type="AntiFam" id="ANF00173">
    <property type="entry name" value="Shadow ORF (opposite ppk)"/>
</dbReference>
<reference evidence="1 2" key="1">
    <citation type="submission" date="2020-07" db="EMBL/GenBank/DDBJ databases">
        <title>Exploring microbial biodiversity for novel pathways involved in the catabolism of aromatic compounds derived from lignin.</title>
        <authorList>
            <person name="Elkins J."/>
        </authorList>
    </citation>
    <scope>NUCLEOTIDE SEQUENCE [LARGE SCALE GENOMIC DNA]</scope>
    <source>
        <strain evidence="1 2">H2C3B</strain>
    </source>
</reference>
<name>A0A7Y9W3W2_9BURK</name>
<protein>
    <submittedName>
        <fullName evidence="1">Uncharacterized protein</fullName>
    </submittedName>
</protein>
<dbReference type="AlphaFoldDB" id="A0A7Y9W3W2"/>
<organism evidence="1 2">
    <name type="scientific">Paraburkholderia bryophila</name>
    <dbReference type="NCBI Taxonomy" id="420952"/>
    <lineage>
        <taxon>Bacteria</taxon>
        <taxon>Pseudomonadati</taxon>
        <taxon>Pseudomonadota</taxon>
        <taxon>Betaproteobacteria</taxon>
        <taxon>Burkholderiales</taxon>
        <taxon>Burkholderiaceae</taxon>
        <taxon>Paraburkholderia</taxon>
    </lineage>
</organism>
<dbReference type="Proteomes" id="UP000572540">
    <property type="component" value="Unassembled WGS sequence"/>
</dbReference>
<sequence length="282" mass="32658">MARRQFALQRDAQIGDFVFVDEQFAIARDAELIATAHHQIRKQLADKALQQRTQQHEAVRIARQVLRHAHEPRQRARRLHDAHHRLTAECVFAFEFDDEVQALVEHARKRVGRIETDWREHRQQFVEEVVARPFGLRFVPRFGAVKIDAFLFERGQHGVVQHRVLTMHELLCALDHKVVHVLQRHTVRRQRARVVAHLFLQSGHADFEEFVEIATGDADEAQAFEQGNGRVGSLRQHTLVETQNAQLAIQEGVADGHRQREWNVRKRGGKTLGNSHSMMTLL</sequence>
<evidence type="ECO:0000313" key="1">
    <source>
        <dbReference type="EMBL" id="NYH13231.1"/>
    </source>
</evidence>
<comment type="caution">
    <text evidence="1">The sequence shown here is derived from an EMBL/GenBank/DDBJ whole genome shotgun (WGS) entry which is preliminary data.</text>
</comment>
<accession>A0A7Y9W3W2</accession>